<reference evidence="2 3" key="1">
    <citation type="submission" date="2020-08" db="EMBL/GenBank/DDBJ databases">
        <title>Genomic Encyclopedia of Type Strains, Phase IV (KMG-IV): sequencing the most valuable type-strain genomes for metagenomic binning, comparative biology and taxonomic classification.</title>
        <authorList>
            <person name="Goeker M."/>
        </authorList>
    </citation>
    <scope>NUCLEOTIDE SEQUENCE [LARGE SCALE GENOMIC DNA]</scope>
    <source>
        <strain evidence="2 3">DSM 12027</strain>
    </source>
</reference>
<protein>
    <submittedName>
        <fullName evidence="2">Uncharacterized protein</fullName>
    </submittedName>
</protein>
<keyword evidence="3" id="KW-1185">Reference proteome</keyword>
<feature type="compositionally biased region" description="Basic residues" evidence="1">
    <location>
        <begin position="1"/>
        <end position="10"/>
    </location>
</feature>
<organism evidence="2 3">
    <name type="scientific">Deinococcus radiopugnans ATCC 19172</name>
    <dbReference type="NCBI Taxonomy" id="585398"/>
    <lineage>
        <taxon>Bacteria</taxon>
        <taxon>Thermotogati</taxon>
        <taxon>Deinococcota</taxon>
        <taxon>Deinococci</taxon>
        <taxon>Deinococcales</taxon>
        <taxon>Deinococcaceae</taxon>
        <taxon>Deinococcus</taxon>
    </lineage>
</organism>
<evidence type="ECO:0000313" key="3">
    <source>
        <dbReference type="Proteomes" id="UP000629870"/>
    </source>
</evidence>
<accession>A0ABR6NWD2</accession>
<evidence type="ECO:0000313" key="2">
    <source>
        <dbReference type="EMBL" id="MBB6018173.1"/>
    </source>
</evidence>
<feature type="region of interest" description="Disordered" evidence="1">
    <location>
        <begin position="1"/>
        <end position="21"/>
    </location>
</feature>
<comment type="caution">
    <text evidence="2">The sequence shown here is derived from an EMBL/GenBank/DDBJ whole genome shotgun (WGS) entry which is preliminary data.</text>
</comment>
<dbReference type="EMBL" id="JACHEW010000025">
    <property type="protein sequence ID" value="MBB6018173.1"/>
    <property type="molecule type" value="Genomic_DNA"/>
</dbReference>
<proteinExistence type="predicted"/>
<dbReference type="Proteomes" id="UP000629870">
    <property type="component" value="Unassembled WGS sequence"/>
</dbReference>
<sequence>MDQWACKHHASGQTTDEPTLGACWDADRLDLPRVGI</sequence>
<evidence type="ECO:0000256" key="1">
    <source>
        <dbReference type="SAM" id="MobiDB-lite"/>
    </source>
</evidence>
<name>A0ABR6NWD2_9DEIO</name>
<gene>
    <name evidence="2" type="ORF">HNQ04_003450</name>
</gene>